<evidence type="ECO:0000313" key="2">
    <source>
        <dbReference type="Proteomes" id="UP000193427"/>
    </source>
</evidence>
<organism evidence="1 2">
    <name type="scientific">Piscinibacter gummiphilus</name>
    <dbReference type="NCBI Taxonomy" id="946333"/>
    <lineage>
        <taxon>Bacteria</taxon>
        <taxon>Pseudomonadati</taxon>
        <taxon>Pseudomonadota</taxon>
        <taxon>Betaproteobacteria</taxon>
        <taxon>Burkholderiales</taxon>
        <taxon>Sphaerotilaceae</taxon>
        <taxon>Piscinibacter</taxon>
    </lineage>
</organism>
<dbReference type="EMBL" id="CP015118">
    <property type="protein sequence ID" value="ARN23152.1"/>
    <property type="molecule type" value="Genomic_DNA"/>
</dbReference>
<accession>A0A1W6LFT9</accession>
<dbReference type="PROSITE" id="PS51725">
    <property type="entry name" value="ABM"/>
    <property type="match status" value="1"/>
</dbReference>
<dbReference type="InterPro" id="IPR011008">
    <property type="entry name" value="Dimeric_a/b-barrel"/>
</dbReference>
<dbReference type="OrthoDB" id="9798157at2"/>
<proteinExistence type="predicted"/>
<dbReference type="AlphaFoldDB" id="A0A1W6LFT9"/>
<dbReference type="InterPro" id="IPR007138">
    <property type="entry name" value="ABM_dom"/>
</dbReference>
<dbReference type="SUPFAM" id="SSF54909">
    <property type="entry name" value="Dimeric alpha+beta barrel"/>
    <property type="match status" value="1"/>
</dbReference>
<dbReference type="Pfam" id="PF03992">
    <property type="entry name" value="ABM"/>
    <property type="match status" value="1"/>
</dbReference>
<keyword evidence="1" id="KW-0503">Monooxygenase</keyword>
<dbReference type="Gene3D" id="3.30.70.100">
    <property type="match status" value="1"/>
</dbReference>
<keyword evidence="2" id="KW-1185">Reference proteome</keyword>
<dbReference type="Proteomes" id="UP000193427">
    <property type="component" value="Chromosome"/>
</dbReference>
<evidence type="ECO:0000313" key="1">
    <source>
        <dbReference type="EMBL" id="ARN23152.1"/>
    </source>
</evidence>
<gene>
    <name evidence="1" type="ORF">A4W93_26415</name>
</gene>
<protein>
    <submittedName>
        <fullName evidence="1">Antibiotic biosynthesis monooxygenase</fullName>
    </submittedName>
</protein>
<reference evidence="1 2" key="1">
    <citation type="submission" date="2016-04" db="EMBL/GenBank/DDBJ databases">
        <title>Complete genome sequence of natural rubber-degrading, novel Gram-negative bacterium, Rhizobacter gummiphilus strain NS21.</title>
        <authorList>
            <person name="Tabata M."/>
            <person name="Kasai D."/>
            <person name="Fukuda M."/>
        </authorList>
    </citation>
    <scope>NUCLEOTIDE SEQUENCE [LARGE SCALE GENOMIC DNA]</scope>
    <source>
        <strain evidence="1 2">NS21</strain>
    </source>
</reference>
<dbReference type="GO" id="GO:0004497">
    <property type="term" value="F:monooxygenase activity"/>
    <property type="evidence" value="ECO:0007669"/>
    <property type="project" value="UniProtKB-KW"/>
</dbReference>
<sequence>MILEFADIRIQPGQNAAFDEAIQRGVETVIAKSPGFRGYKVNRGIESPERYLLMIYWETLDNHMKDFREGPLFPQWRAIVGPFFAAPPVVEHFDLVARST</sequence>
<dbReference type="KEGG" id="rgu:A4W93_26415"/>
<dbReference type="RefSeq" id="WP_085753467.1">
    <property type="nucleotide sequence ID" value="NZ_BSPR01000017.1"/>
</dbReference>
<name>A0A1W6LFT9_9BURK</name>
<keyword evidence="1" id="KW-0560">Oxidoreductase</keyword>